<feature type="compositionally biased region" description="Polar residues" evidence="6">
    <location>
        <begin position="211"/>
        <end position="221"/>
    </location>
</feature>
<dbReference type="GeneID" id="25414413"/>
<dbReference type="RefSeq" id="XP_013422356.1">
    <property type="nucleotide sequence ID" value="XM_013566902.1"/>
</dbReference>
<organism evidence="9 10">
    <name type="scientific">Aureobasidium namibiae CBS 147.97</name>
    <dbReference type="NCBI Taxonomy" id="1043004"/>
    <lineage>
        <taxon>Eukaryota</taxon>
        <taxon>Fungi</taxon>
        <taxon>Dikarya</taxon>
        <taxon>Ascomycota</taxon>
        <taxon>Pezizomycotina</taxon>
        <taxon>Dothideomycetes</taxon>
        <taxon>Dothideomycetidae</taxon>
        <taxon>Dothideales</taxon>
        <taxon>Saccotheciaceae</taxon>
        <taxon>Aureobasidium</taxon>
    </lineage>
</organism>
<gene>
    <name evidence="9" type="ORF">M436DRAFT_68378</name>
</gene>
<keyword evidence="4 7" id="KW-0472">Membrane</keyword>
<evidence type="ECO:0000256" key="4">
    <source>
        <dbReference type="ARBA" id="ARBA00023136"/>
    </source>
</evidence>
<dbReference type="InterPro" id="IPR052337">
    <property type="entry name" value="SAT4-like"/>
</dbReference>
<dbReference type="EMBL" id="KL584736">
    <property type="protein sequence ID" value="KEQ68167.1"/>
    <property type="molecule type" value="Genomic_DNA"/>
</dbReference>
<evidence type="ECO:0000313" key="9">
    <source>
        <dbReference type="EMBL" id="KEQ68167.1"/>
    </source>
</evidence>
<dbReference type="Proteomes" id="UP000027730">
    <property type="component" value="Unassembled WGS sequence"/>
</dbReference>
<keyword evidence="10" id="KW-1185">Reference proteome</keyword>
<evidence type="ECO:0000256" key="5">
    <source>
        <dbReference type="ARBA" id="ARBA00038359"/>
    </source>
</evidence>
<evidence type="ECO:0000259" key="8">
    <source>
        <dbReference type="Pfam" id="PF20684"/>
    </source>
</evidence>
<dbReference type="PANTHER" id="PTHR33048">
    <property type="entry name" value="PTH11-LIKE INTEGRAL MEMBRANE PROTEIN (AFU_ORTHOLOGUE AFUA_5G11245)"/>
    <property type="match status" value="1"/>
</dbReference>
<dbReference type="PANTHER" id="PTHR33048:SF47">
    <property type="entry name" value="INTEGRAL MEMBRANE PROTEIN-RELATED"/>
    <property type="match status" value="1"/>
</dbReference>
<dbReference type="AlphaFoldDB" id="A0A074WE54"/>
<protein>
    <recommendedName>
        <fullName evidence="8">Rhodopsin domain-containing protein</fullName>
    </recommendedName>
</protein>
<evidence type="ECO:0000256" key="3">
    <source>
        <dbReference type="ARBA" id="ARBA00022989"/>
    </source>
</evidence>
<feature type="transmembrane region" description="Helical" evidence="7">
    <location>
        <begin position="102"/>
        <end position="119"/>
    </location>
</feature>
<evidence type="ECO:0000313" key="10">
    <source>
        <dbReference type="Proteomes" id="UP000027730"/>
    </source>
</evidence>
<keyword evidence="2 7" id="KW-0812">Transmembrane</keyword>
<name>A0A074WE54_9PEZI</name>
<dbReference type="OrthoDB" id="3916214at2759"/>
<comment type="similarity">
    <text evidence="5">Belongs to the SAT4 family.</text>
</comment>
<evidence type="ECO:0000256" key="1">
    <source>
        <dbReference type="ARBA" id="ARBA00004141"/>
    </source>
</evidence>
<dbReference type="GO" id="GO:0016020">
    <property type="term" value="C:membrane"/>
    <property type="evidence" value="ECO:0007669"/>
    <property type="project" value="UniProtKB-SubCell"/>
</dbReference>
<dbReference type="InterPro" id="IPR049326">
    <property type="entry name" value="Rhodopsin_dom_fungi"/>
</dbReference>
<keyword evidence="3 7" id="KW-1133">Transmembrane helix</keyword>
<feature type="transmembrane region" description="Helical" evidence="7">
    <location>
        <begin position="53"/>
        <end position="71"/>
    </location>
</feature>
<dbReference type="HOGENOM" id="CLU_1250434_0_0_1"/>
<dbReference type="Pfam" id="PF20684">
    <property type="entry name" value="Fung_rhodopsin"/>
    <property type="match status" value="1"/>
</dbReference>
<feature type="transmembrane region" description="Helical" evidence="7">
    <location>
        <begin position="17"/>
        <end position="41"/>
    </location>
</feature>
<evidence type="ECO:0000256" key="7">
    <source>
        <dbReference type="SAM" id="Phobius"/>
    </source>
</evidence>
<evidence type="ECO:0000256" key="2">
    <source>
        <dbReference type="ARBA" id="ARBA00022692"/>
    </source>
</evidence>
<feature type="domain" description="Rhodopsin" evidence="8">
    <location>
        <begin position="37"/>
        <end position="145"/>
    </location>
</feature>
<feature type="region of interest" description="Disordered" evidence="6">
    <location>
        <begin position="202"/>
        <end position="221"/>
    </location>
</feature>
<feature type="transmembrane region" description="Helical" evidence="7">
    <location>
        <begin position="140"/>
        <end position="158"/>
    </location>
</feature>
<comment type="subcellular location">
    <subcellularLocation>
        <location evidence="1">Membrane</location>
        <topology evidence="1">Multi-pass membrane protein</topology>
    </subcellularLocation>
</comment>
<reference evidence="9 10" key="1">
    <citation type="journal article" date="2014" name="BMC Genomics">
        <title>Genome sequencing of four Aureobasidium pullulans varieties: biotechnological potential, stress tolerance, and description of new species.</title>
        <authorList>
            <person name="Gostin Ar C."/>
            <person name="Ohm R.A."/>
            <person name="Kogej T."/>
            <person name="Sonjak S."/>
            <person name="Turk M."/>
            <person name="Zajc J."/>
            <person name="Zalar P."/>
            <person name="Grube M."/>
            <person name="Sun H."/>
            <person name="Han J."/>
            <person name="Sharma A."/>
            <person name="Chiniquy J."/>
            <person name="Ngan C.Y."/>
            <person name="Lipzen A."/>
            <person name="Barry K."/>
            <person name="Grigoriev I.V."/>
            <person name="Gunde-Cimerman N."/>
        </authorList>
    </citation>
    <scope>NUCLEOTIDE SEQUENCE [LARGE SCALE GENOMIC DNA]</scope>
    <source>
        <strain evidence="9 10">CBS 147.97</strain>
    </source>
</reference>
<accession>A0A074WE54</accession>
<evidence type="ECO:0000256" key="6">
    <source>
        <dbReference type="SAM" id="MobiDB-lite"/>
    </source>
</evidence>
<proteinExistence type="inferred from homology"/>
<sequence length="221" mass="24728">MRWVHNASAQVDRDSKYPMFICVCVIMNSTMIAAVSLRAYIRIRSGRIGWDDWFTFVAAGLTVVYTADALYQTRLGLGLPLALRPPDDLHVFTLLNYAGRPIYIAALAAFKVAACYGALRVIKGTNRRALRIVIKRFRDFIVVIMSSIPTLNGMNSALGKTDITPSNTDYGTDSYRELPNAGIELDELSKLSRIMRTREYVIEKSKKQGDPENTPTAPTSW</sequence>